<comment type="caution">
    <text evidence="1">The sequence shown here is derived from an EMBL/GenBank/DDBJ whole genome shotgun (WGS) entry which is preliminary data.</text>
</comment>
<reference evidence="1 2" key="1">
    <citation type="submission" date="2018-03" db="EMBL/GenBank/DDBJ databases">
        <authorList>
            <person name="Keele B.F."/>
        </authorList>
    </citation>
    <scope>NUCLEOTIDE SEQUENCE [LARGE SCALE GENOMIC DNA]</scope>
    <source>
        <strain evidence="1">ZCTH4_d</strain>
    </source>
</reference>
<dbReference type="AlphaFoldDB" id="A0A3E0K7H2"/>
<evidence type="ECO:0000313" key="2">
    <source>
        <dbReference type="Proteomes" id="UP000257014"/>
    </source>
</evidence>
<sequence length="72" mass="8258">MQGSLAIRLFPLPFRRNMVLLTATNMPALFLFLILGGFIRRLLATPVKKRASPFLNTVLREDFSRLFFPFSA</sequence>
<name>A0A3E0K7H2_9BACI</name>
<accession>A0A3E0K7H2</accession>
<dbReference type="Proteomes" id="UP000257014">
    <property type="component" value="Unassembled WGS sequence"/>
</dbReference>
<protein>
    <submittedName>
        <fullName evidence="1">Uncharacterized protein</fullName>
    </submittedName>
</protein>
<evidence type="ECO:0000313" key="1">
    <source>
        <dbReference type="EMBL" id="REJ30682.1"/>
    </source>
</evidence>
<organism evidence="1 2">
    <name type="scientific">Caldibacillus debilis</name>
    <dbReference type="NCBI Taxonomy" id="301148"/>
    <lineage>
        <taxon>Bacteria</taxon>
        <taxon>Bacillati</taxon>
        <taxon>Bacillota</taxon>
        <taxon>Bacilli</taxon>
        <taxon>Bacillales</taxon>
        <taxon>Bacillaceae</taxon>
        <taxon>Caldibacillus</taxon>
    </lineage>
</organism>
<dbReference type="EMBL" id="QEWE01000009">
    <property type="protein sequence ID" value="REJ30682.1"/>
    <property type="molecule type" value="Genomic_DNA"/>
</dbReference>
<gene>
    <name evidence="1" type="ORF">C6P37_02965</name>
</gene>
<proteinExistence type="predicted"/>